<dbReference type="EMBL" id="JAASQL010000002">
    <property type="protein sequence ID" value="NIJ45413.1"/>
    <property type="molecule type" value="Genomic_DNA"/>
</dbReference>
<dbReference type="Pfam" id="PF00144">
    <property type="entry name" value="Beta-lactamase"/>
    <property type="match status" value="1"/>
</dbReference>
<dbReference type="InterPro" id="IPR036881">
    <property type="entry name" value="Glyco_hydro_3_C_sf"/>
</dbReference>
<gene>
    <name evidence="8" type="ORF">FHR24_001881</name>
</gene>
<keyword evidence="5" id="KW-0326">Glycosidase</keyword>
<dbReference type="PANTHER" id="PTHR30480">
    <property type="entry name" value="BETA-HEXOSAMINIDASE-RELATED"/>
    <property type="match status" value="1"/>
</dbReference>
<evidence type="ECO:0000256" key="1">
    <source>
        <dbReference type="ARBA" id="ARBA00001231"/>
    </source>
</evidence>
<organism evidence="8 9">
    <name type="scientific">Wenyingzhuangia heitensis</name>
    <dbReference type="NCBI Taxonomy" id="1487859"/>
    <lineage>
        <taxon>Bacteria</taxon>
        <taxon>Pseudomonadati</taxon>
        <taxon>Bacteroidota</taxon>
        <taxon>Flavobacteriia</taxon>
        <taxon>Flavobacteriales</taxon>
        <taxon>Flavobacteriaceae</taxon>
        <taxon>Wenyingzhuangia</taxon>
    </lineage>
</organism>
<comment type="caution">
    <text evidence="8">The sequence shown here is derived from an EMBL/GenBank/DDBJ whole genome shotgun (WGS) entry which is preliminary data.</text>
</comment>
<dbReference type="Pfam" id="PF00933">
    <property type="entry name" value="Glyco_hydro_3"/>
    <property type="match status" value="1"/>
</dbReference>
<dbReference type="InterPro" id="IPR001764">
    <property type="entry name" value="Glyco_hydro_3_N"/>
</dbReference>
<dbReference type="Proteomes" id="UP000745859">
    <property type="component" value="Unassembled WGS sequence"/>
</dbReference>
<dbReference type="InterPro" id="IPR050226">
    <property type="entry name" value="NagZ_Beta-hexosaminidase"/>
</dbReference>
<dbReference type="Gene3D" id="3.40.50.1700">
    <property type="entry name" value="Glycoside hydrolase family 3 C-terminal domain"/>
    <property type="match status" value="1"/>
</dbReference>
<dbReference type="PRINTS" id="PR00133">
    <property type="entry name" value="GLHYDRLASE3"/>
</dbReference>
<protein>
    <recommendedName>
        <fullName evidence="3">beta-N-acetylhexosaminidase</fullName>
        <ecNumber evidence="3">3.2.1.52</ecNumber>
    </recommendedName>
</protein>
<dbReference type="SUPFAM" id="SSF51445">
    <property type="entry name" value="(Trans)glycosidases"/>
    <property type="match status" value="1"/>
</dbReference>
<dbReference type="InterPro" id="IPR012338">
    <property type="entry name" value="Beta-lactam/transpept-like"/>
</dbReference>
<dbReference type="RefSeq" id="WP_167187424.1">
    <property type="nucleotide sequence ID" value="NZ_JAASQL010000002.1"/>
</dbReference>
<dbReference type="EC" id="3.2.1.52" evidence="3"/>
<reference evidence="8 9" key="1">
    <citation type="submission" date="2020-03" db="EMBL/GenBank/DDBJ databases">
        <title>Genomic Encyclopedia of Type Strains, Phase IV (KMG-IV): sequencing the most valuable type-strain genomes for metagenomic binning, comparative biology and taxonomic classification.</title>
        <authorList>
            <person name="Goeker M."/>
        </authorList>
    </citation>
    <scope>NUCLEOTIDE SEQUENCE [LARGE SCALE GENOMIC DNA]</scope>
    <source>
        <strain evidence="8 9">DSM 101599</strain>
    </source>
</reference>
<dbReference type="Gene3D" id="3.20.20.300">
    <property type="entry name" value="Glycoside hydrolase, family 3, N-terminal domain"/>
    <property type="match status" value="1"/>
</dbReference>
<name>A0ABX0U9I0_9FLAO</name>
<accession>A0ABX0U9I0</accession>
<feature type="domain" description="Glycoside hydrolase family 3 N-terminal" evidence="7">
    <location>
        <begin position="50"/>
        <end position="365"/>
    </location>
</feature>
<dbReference type="InterPro" id="IPR017853">
    <property type="entry name" value="GH"/>
</dbReference>
<evidence type="ECO:0000256" key="4">
    <source>
        <dbReference type="ARBA" id="ARBA00022801"/>
    </source>
</evidence>
<evidence type="ECO:0000256" key="5">
    <source>
        <dbReference type="ARBA" id="ARBA00023295"/>
    </source>
</evidence>
<dbReference type="InterPro" id="IPR019800">
    <property type="entry name" value="Glyco_hydro_3_AS"/>
</dbReference>
<dbReference type="PANTHER" id="PTHR30480:SF13">
    <property type="entry name" value="BETA-HEXOSAMINIDASE"/>
    <property type="match status" value="1"/>
</dbReference>
<dbReference type="SUPFAM" id="SSF56601">
    <property type="entry name" value="beta-lactamase/transpeptidase-like"/>
    <property type="match status" value="1"/>
</dbReference>
<sequence length="976" mass="109842">MKYILLLISFFIFPNCFSQLLSFEKDPLLSKANPLGQQIWVDSILKTLSLDQKIGQLFMVQAYSNKDEKHQQEINSLIKNQHVGGLIFMQGTPEKQIDLYNKYQATSKTPLLIGFDGEWGLSMRIKPSFAYPWNMTLGAVQNDSLVYRVGQQIGMHCKEVGIHINFAPVVDINTNPLNPIIGNRSFGESKENVTKKSIAFIEGMQSVGVLANAKHFPGHGDTSSDSHKTLPVVHFNLARLDSLELYPYKQLAQSNLASVMVAHLDVPALKTEKGRPTSISKKVVTDLLKHKIGFKGLVFTDALNMKGVANYTAADSVALEALKAGNDMLLIPVDVEKGIQTIKNSILKNELTEARLDSSVVKVLKAKYLVGLAHKKTLLKEGIQSRIHTLQDDLLFKKVAKNAVTLVKNQDSLLPLKRLDTLKIASVSLGDDDFSTFVQTLQKYTDVDAIKQLSLINYKEKLKAYNTIVIGLHKSDEHPWKSYQISNSELELIKKIASYKKVILTVFTSPYALLKLDDFNTVSNVIVAYQNNAIFQSVAAQQIFGALPFVGKLPVSVSTTAKVGGGVVTKAIQRLQYGFPEEEGMNSIQLQKIDSVAKLVIKKKMSPGLQVLVARKGKVVFEKSYGYYTYDTLHKVHNTSMYDLASLTKILGSFPLYVKAFEKNIYRLDSTIGELLPEYKGTPLENILVIDMFAHQSGLQAWIPFYTKTLDSISKKPMDLWYKHKLENGYSLKVANDLYLKDSYIDSIYQDIKLAPLRKTRDYKYSGLPFFLFKKVLEEYYKKTMDVLLQDQFTMHLGASKLRYNPLDVIAKDSIVPSELDAYYRYQKLQGTVHDMAAAMFGGVSGNAGLFGNANDVAKMMQLYLNKGIYGDKIYFRPNTFDLFNKAYFKNRDNRRGLILDKPALDKDIESTCNCTSMESFGHSGFTGTFAWADPKTELIYVFLSNRTYPTMENNDLGKYNIRTDIQKIIQNAILE</sequence>
<evidence type="ECO:0000313" key="8">
    <source>
        <dbReference type="EMBL" id="NIJ45413.1"/>
    </source>
</evidence>
<feature type="domain" description="Beta-lactamase-related" evidence="6">
    <location>
        <begin position="601"/>
        <end position="956"/>
    </location>
</feature>
<keyword evidence="9" id="KW-1185">Reference proteome</keyword>
<dbReference type="Gene3D" id="3.40.710.10">
    <property type="entry name" value="DD-peptidase/beta-lactamase superfamily"/>
    <property type="match status" value="1"/>
</dbReference>
<comment type="catalytic activity">
    <reaction evidence="1">
        <text>Hydrolysis of terminal non-reducing N-acetyl-D-hexosamine residues in N-acetyl-beta-D-hexosaminides.</text>
        <dbReference type="EC" id="3.2.1.52"/>
    </reaction>
</comment>
<comment type="similarity">
    <text evidence="2">Belongs to the glycosyl hydrolase 3 family.</text>
</comment>
<proteinExistence type="inferred from homology"/>
<evidence type="ECO:0000256" key="2">
    <source>
        <dbReference type="ARBA" id="ARBA00005336"/>
    </source>
</evidence>
<evidence type="ECO:0000259" key="6">
    <source>
        <dbReference type="Pfam" id="PF00144"/>
    </source>
</evidence>
<dbReference type="InterPro" id="IPR001466">
    <property type="entry name" value="Beta-lactam-related"/>
</dbReference>
<dbReference type="PROSITE" id="PS00775">
    <property type="entry name" value="GLYCOSYL_HYDROL_F3"/>
    <property type="match status" value="1"/>
</dbReference>
<evidence type="ECO:0000313" key="9">
    <source>
        <dbReference type="Proteomes" id="UP000745859"/>
    </source>
</evidence>
<dbReference type="SUPFAM" id="SSF52279">
    <property type="entry name" value="Beta-D-glucan exohydrolase, C-terminal domain"/>
    <property type="match status" value="1"/>
</dbReference>
<evidence type="ECO:0000259" key="7">
    <source>
        <dbReference type="Pfam" id="PF00933"/>
    </source>
</evidence>
<evidence type="ECO:0000256" key="3">
    <source>
        <dbReference type="ARBA" id="ARBA00012663"/>
    </source>
</evidence>
<dbReference type="InterPro" id="IPR036962">
    <property type="entry name" value="Glyco_hydro_3_N_sf"/>
</dbReference>
<keyword evidence="4" id="KW-0378">Hydrolase</keyword>